<dbReference type="InterPro" id="IPR036390">
    <property type="entry name" value="WH_DNA-bd_sf"/>
</dbReference>
<evidence type="ECO:0000313" key="7">
    <source>
        <dbReference type="EMBL" id="GEQ78141.1"/>
    </source>
</evidence>
<evidence type="ECO:0000256" key="1">
    <source>
        <dbReference type="ARBA" id="ARBA00009437"/>
    </source>
</evidence>
<dbReference type="Gene3D" id="3.40.190.290">
    <property type="match status" value="1"/>
</dbReference>
<keyword evidence="3" id="KW-0238">DNA-binding</keyword>
<gene>
    <name evidence="7" type="ORF">CTTA_5146</name>
</gene>
<dbReference type="PROSITE" id="PS50931">
    <property type="entry name" value="HTH_LYSR"/>
    <property type="match status" value="1"/>
</dbReference>
<proteinExistence type="inferred from homology"/>
<evidence type="ECO:0000256" key="2">
    <source>
        <dbReference type="ARBA" id="ARBA00023015"/>
    </source>
</evidence>
<reference evidence="7 8" key="1">
    <citation type="journal article" date="2019" name="Microbiol. Resour. Announc.">
        <title>Draft Genome Sequence of Comamonas testosteroni TA441, a Bacterium That Has a Cryptic Phenol Degradation Gene Cluster.</title>
        <authorList>
            <person name="Arai H."/>
            <person name="Ishii M."/>
        </authorList>
    </citation>
    <scope>NUCLEOTIDE SEQUENCE [LARGE SCALE GENOMIC DNA]</scope>
    <source>
        <strain evidence="7 8">TA441</strain>
    </source>
</reference>
<dbReference type="EMBL" id="BKBW01000025">
    <property type="protein sequence ID" value="GEQ78141.1"/>
    <property type="molecule type" value="Genomic_DNA"/>
</dbReference>
<dbReference type="SUPFAM" id="SSF46785">
    <property type="entry name" value="Winged helix' DNA-binding domain"/>
    <property type="match status" value="1"/>
</dbReference>
<feature type="domain" description="HTH lysR-type" evidence="6">
    <location>
        <begin position="1"/>
        <end position="58"/>
    </location>
</feature>
<name>A0A5A7MMS3_COMTE</name>
<evidence type="ECO:0000256" key="3">
    <source>
        <dbReference type="ARBA" id="ARBA00023125"/>
    </source>
</evidence>
<dbReference type="Gene3D" id="1.10.10.10">
    <property type="entry name" value="Winged helix-like DNA-binding domain superfamily/Winged helix DNA-binding domain"/>
    <property type="match status" value="1"/>
</dbReference>
<dbReference type="GO" id="GO:2000142">
    <property type="term" value="P:regulation of DNA-templated transcription initiation"/>
    <property type="evidence" value="ECO:0007669"/>
    <property type="project" value="TreeGrafter"/>
</dbReference>
<dbReference type="RefSeq" id="WP_149357358.1">
    <property type="nucleotide sequence ID" value="NZ_BKBW01000025.1"/>
</dbReference>
<evidence type="ECO:0000256" key="5">
    <source>
        <dbReference type="ARBA" id="ARBA00023163"/>
    </source>
</evidence>
<dbReference type="GO" id="GO:0003700">
    <property type="term" value="F:DNA-binding transcription factor activity"/>
    <property type="evidence" value="ECO:0007669"/>
    <property type="project" value="InterPro"/>
</dbReference>
<keyword evidence="4" id="KW-0010">Activator</keyword>
<dbReference type="GO" id="GO:0003677">
    <property type="term" value="F:DNA binding"/>
    <property type="evidence" value="ECO:0007669"/>
    <property type="project" value="UniProtKB-KW"/>
</dbReference>
<dbReference type="Pfam" id="PF00126">
    <property type="entry name" value="HTH_1"/>
    <property type="match status" value="1"/>
</dbReference>
<evidence type="ECO:0000313" key="8">
    <source>
        <dbReference type="Proteomes" id="UP000323105"/>
    </source>
</evidence>
<dbReference type="FunFam" id="1.10.10.10:FF:000001">
    <property type="entry name" value="LysR family transcriptional regulator"/>
    <property type="match status" value="1"/>
</dbReference>
<dbReference type="InterPro" id="IPR000847">
    <property type="entry name" value="LysR_HTH_N"/>
</dbReference>
<dbReference type="SUPFAM" id="SSF53850">
    <property type="entry name" value="Periplasmic binding protein-like II"/>
    <property type="match status" value="1"/>
</dbReference>
<accession>A0A5A7MMS3</accession>
<evidence type="ECO:0000256" key="4">
    <source>
        <dbReference type="ARBA" id="ARBA00023159"/>
    </source>
</evidence>
<sequence length="312" mass="33526">MELRQLRYLIGVCEAGGVLAASRMLHIAQPALSQSIAALEDELGVQLFVRTNRGMKLTSEGQTFVDHAHVVLADVERARSSVRPVEANLEGEVVLGLPTTVALVATLPILKATRARFGKLKVKIIESHSGFLGEWLHAGRLDLSVLFVSGNELAFECRPLLSEKLGLVTIPQNCPSNSETSLRSIADMPLLLPSKEHGLRRIIDNVCAEHGVQLNVIAEIDSLPNIKKAVRAGMGSTILSPGALSDEVSEGVLAMTTICTPHIERQVACATSITRPITPATAAMISIVTEQIEMLVNSGAWPAHWIAPASKY</sequence>
<dbReference type="InterPro" id="IPR036388">
    <property type="entry name" value="WH-like_DNA-bd_sf"/>
</dbReference>
<dbReference type="AlphaFoldDB" id="A0A5A7MMS3"/>
<keyword evidence="2" id="KW-0805">Transcription regulation</keyword>
<comment type="caution">
    <text evidence="7">The sequence shown here is derived from an EMBL/GenBank/DDBJ whole genome shotgun (WGS) entry which is preliminary data.</text>
</comment>
<evidence type="ECO:0000259" key="6">
    <source>
        <dbReference type="PROSITE" id="PS50931"/>
    </source>
</evidence>
<keyword evidence="5" id="KW-0804">Transcription</keyword>
<dbReference type="Pfam" id="PF03466">
    <property type="entry name" value="LysR_substrate"/>
    <property type="match status" value="1"/>
</dbReference>
<protein>
    <submittedName>
        <fullName evidence="7">LysR family transcriptional regulator</fullName>
    </submittedName>
</protein>
<organism evidence="7 8">
    <name type="scientific">Comamonas testosteroni</name>
    <name type="common">Pseudomonas testosteroni</name>
    <dbReference type="NCBI Taxonomy" id="285"/>
    <lineage>
        <taxon>Bacteria</taxon>
        <taxon>Pseudomonadati</taxon>
        <taxon>Pseudomonadota</taxon>
        <taxon>Betaproteobacteria</taxon>
        <taxon>Burkholderiales</taxon>
        <taxon>Comamonadaceae</taxon>
        <taxon>Comamonas</taxon>
    </lineage>
</organism>
<dbReference type="InterPro" id="IPR005119">
    <property type="entry name" value="LysR_subst-bd"/>
</dbReference>
<dbReference type="PANTHER" id="PTHR30293:SF0">
    <property type="entry name" value="NITROGEN ASSIMILATION REGULATORY PROTEIN NAC"/>
    <property type="match status" value="1"/>
</dbReference>
<dbReference type="PRINTS" id="PR00039">
    <property type="entry name" value="HTHLYSR"/>
</dbReference>
<dbReference type="Proteomes" id="UP000323105">
    <property type="component" value="Unassembled WGS sequence"/>
</dbReference>
<comment type="similarity">
    <text evidence="1">Belongs to the LysR transcriptional regulatory family.</text>
</comment>
<dbReference type="PANTHER" id="PTHR30293">
    <property type="entry name" value="TRANSCRIPTIONAL REGULATORY PROTEIN NAC-RELATED"/>
    <property type="match status" value="1"/>
</dbReference>